<evidence type="ECO:0000259" key="1">
    <source>
        <dbReference type="Pfam" id="PF00501"/>
    </source>
</evidence>
<dbReference type="InterPro" id="IPR042099">
    <property type="entry name" value="ANL_N_sf"/>
</dbReference>
<evidence type="ECO:0000313" key="2">
    <source>
        <dbReference type="EMBL" id="KAL0062150.1"/>
    </source>
</evidence>
<organism evidence="2 3">
    <name type="scientific">Marasmius tenuissimus</name>
    <dbReference type="NCBI Taxonomy" id="585030"/>
    <lineage>
        <taxon>Eukaryota</taxon>
        <taxon>Fungi</taxon>
        <taxon>Dikarya</taxon>
        <taxon>Basidiomycota</taxon>
        <taxon>Agaricomycotina</taxon>
        <taxon>Agaricomycetes</taxon>
        <taxon>Agaricomycetidae</taxon>
        <taxon>Agaricales</taxon>
        <taxon>Marasmiineae</taxon>
        <taxon>Marasmiaceae</taxon>
        <taxon>Marasmius</taxon>
    </lineage>
</organism>
<dbReference type="Gene3D" id="3.40.50.12780">
    <property type="entry name" value="N-terminal domain of ligase-like"/>
    <property type="match status" value="1"/>
</dbReference>
<reference evidence="2 3" key="1">
    <citation type="submission" date="2024-05" db="EMBL/GenBank/DDBJ databases">
        <title>A draft genome resource for the thread blight pathogen Marasmius tenuissimus strain MS-2.</title>
        <authorList>
            <person name="Yulfo-Soto G.E."/>
            <person name="Baruah I.K."/>
            <person name="Amoako-Attah I."/>
            <person name="Bukari Y."/>
            <person name="Meinhardt L.W."/>
            <person name="Bailey B.A."/>
            <person name="Cohen S.P."/>
        </authorList>
    </citation>
    <scope>NUCLEOTIDE SEQUENCE [LARGE SCALE GENOMIC DNA]</scope>
    <source>
        <strain evidence="2 3">MS-2</strain>
    </source>
</reference>
<dbReference type="InterPro" id="IPR045851">
    <property type="entry name" value="AMP-bd_C_sf"/>
</dbReference>
<proteinExistence type="predicted"/>
<dbReference type="PROSITE" id="PS00455">
    <property type="entry name" value="AMP_BINDING"/>
    <property type="match status" value="1"/>
</dbReference>
<dbReference type="EMBL" id="JBBXMP010000113">
    <property type="protein sequence ID" value="KAL0062150.1"/>
    <property type="molecule type" value="Genomic_DNA"/>
</dbReference>
<sequence>MSEFASSTVERTITGVVKRFAATLSIKWNPEMLWKPHRPTNPAFTVPELTTHLRAVKASVVITQSDVLPTVEKAAQQVGIPLDRIITIDKSSHVSIPQLLEEGRSLPPPREFKLAAGENRTQVAFLSTSSGTTGPPKVVKISHYAVIANVLLVAAHNKVHLDYTQWAEKRYRVGDSCFAVLPLYHIYGLDLILHFNIFAGMSVVIAPKFNFANMLSSIVRHRITHLMIVPPQVVLLCKDPIVKNYNLSGVRVVLCAASALPAELYEQLSALLPHAHIGQAYGSTEVTGVASMCPIADKKNPHGGTFIPGVTGKVIKPDGSPAGPNEEGELLIKTVASASGYLDNEAATKETFLENGWIRSGDIVRIDGIGNIVVVDRVKEMIKARLRPLHRQTPAEIEGTILDNPLADDVCVVPIPDTYSGELPLAYVVPSQLAKDMIGQGGKEKVKQEIFQVMLQLNSSPDIPLIHHVGSMLR</sequence>
<feature type="domain" description="AMP-dependent synthetase/ligase" evidence="1">
    <location>
        <begin position="39"/>
        <end position="342"/>
    </location>
</feature>
<evidence type="ECO:0000313" key="3">
    <source>
        <dbReference type="Proteomes" id="UP001437256"/>
    </source>
</evidence>
<gene>
    <name evidence="2" type="ORF">AAF712_010992</name>
</gene>
<dbReference type="Proteomes" id="UP001437256">
    <property type="component" value="Unassembled WGS sequence"/>
</dbReference>
<keyword evidence="3" id="KW-1185">Reference proteome</keyword>
<dbReference type="InterPro" id="IPR000873">
    <property type="entry name" value="AMP-dep_synth/lig_dom"/>
</dbReference>
<protein>
    <recommendedName>
        <fullName evidence="1">AMP-dependent synthetase/ligase domain-containing protein</fullName>
    </recommendedName>
</protein>
<dbReference type="SUPFAM" id="SSF56801">
    <property type="entry name" value="Acetyl-CoA synthetase-like"/>
    <property type="match status" value="1"/>
</dbReference>
<name>A0ABR2ZLN1_9AGAR</name>
<dbReference type="PANTHER" id="PTHR24096">
    <property type="entry name" value="LONG-CHAIN-FATTY-ACID--COA LIGASE"/>
    <property type="match status" value="1"/>
</dbReference>
<dbReference type="Pfam" id="PF00501">
    <property type="entry name" value="AMP-binding"/>
    <property type="match status" value="1"/>
</dbReference>
<comment type="caution">
    <text evidence="2">The sequence shown here is derived from an EMBL/GenBank/DDBJ whole genome shotgun (WGS) entry which is preliminary data.</text>
</comment>
<dbReference type="InterPro" id="IPR020845">
    <property type="entry name" value="AMP-binding_CS"/>
</dbReference>
<dbReference type="Gene3D" id="3.30.300.30">
    <property type="match status" value="1"/>
</dbReference>
<accession>A0ABR2ZLN1</accession>
<dbReference type="PANTHER" id="PTHR24096:SF422">
    <property type="entry name" value="BCDNA.GH02901"/>
    <property type="match status" value="1"/>
</dbReference>